<accession>A0A1Q2H110</accession>
<organism evidence="3 4">
    <name type="scientific">Pseudoalteromonas aliena</name>
    <dbReference type="NCBI Taxonomy" id="247523"/>
    <lineage>
        <taxon>Bacteria</taxon>
        <taxon>Pseudomonadati</taxon>
        <taxon>Pseudomonadota</taxon>
        <taxon>Gammaproteobacteria</taxon>
        <taxon>Alteromonadales</taxon>
        <taxon>Pseudoalteromonadaceae</taxon>
        <taxon>Pseudoalteromonas</taxon>
    </lineage>
</organism>
<dbReference type="PANTHER" id="PTHR45947:SF14">
    <property type="entry name" value="SLL1723 PROTEIN"/>
    <property type="match status" value="1"/>
</dbReference>
<reference evidence="3 4" key="1">
    <citation type="submission" date="2017-02" db="EMBL/GenBank/DDBJ databases">
        <title>Complete genome sequence of the cold-active Pseudoalteromonas aliena strain EH1 isolated from Arctic seawater.</title>
        <authorList>
            <person name="Kim E."/>
            <person name="Heo E."/>
            <person name="Kim H."/>
            <person name="Kim D."/>
        </authorList>
    </citation>
    <scope>NUCLEOTIDE SEQUENCE [LARGE SCALE GENOMIC DNA]</scope>
    <source>
        <strain evidence="3 4">EH1</strain>
    </source>
</reference>
<dbReference type="InterPro" id="IPR028098">
    <property type="entry name" value="Glyco_trans_4-like_N"/>
</dbReference>
<dbReference type="SUPFAM" id="SSF53756">
    <property type="entry name" value="UDP-Glycosyltransferase/glycogen phosphorylase"/>
    <property type="match status" value="1"/>
</dbReference>
<evidence type="ECO:0000313" key="3">
    <source>
        <dbReference type="EMBL" id="AQQ01042.1"/>
    </source>
</evidence>
<dbReference type="PANTHER" id="PTHR45947">
    <property type="entry name" value="SULFOQUINOVOSYL TRANSFERASE SQD2"/>
    <property type="match status" value="1"/>
</dbReference>
<dbReference type="InterPro" id="IPR050194">
    <property type="entry name" value="Glycosyltransferase_grp1"/>
</dbReference>
<name>A0A1Q2H110_9GAMM</name>
<dbReference type="Pfam" id="PF00534">
    <property type="entry name" value="Glycos_transf_1"/>
    <property type="match status" value="1"/>
</dbReference>
<protein>
    <submittedName>
        <fullName evidence="3">Colanic acid biosynthesis glycosyltransferase WcaL</fullName>
    </submittedName>
</protein>
<feature type="domain" description="Glycosyltransferase subfamily 4-like N-terminal" evidence="2">
    <location>
        <begin position="16"/>
        <end position="189"/>
    </location>
</feature>
<dbReference type="RefSeq" id="WP_077537700.1">
    <property type="nucleotide sequence ID" value="NZ_CP019628.1"/>
</dbReference>
<dbReference type="AlphaFoldDB" id="A0A1Q2H110"/>
<dbReference type="InterPro" id="IPR001296">
    <property type="entry name" value="Glyco_trans_1"/>
</dbReference>
<dbReference type="Pfam" id="PF13439">
    <property type="entry name" value="Glyco_transf_4"/>
    <property type="match status" value="1"/>
</dbReference>
<dbReference type="Proteomes" id="UP000188243">
    <property type="component" value="Chromosome"/>
</dbReference>
<evidence type="ECO:0000313" key="4">
    <source>
        <dbReference type="Proteomes" id="UP000188243"/>
    </source>
</evidence>
<dbReference type="STRING" id="247523.B0W48_15450"/>
<dbReference type="KEGG" id="paln:B0W48_15450"/>
<sequence>MKHIGIVVPSFHIPSETFVVTEINALVNAGHKVSVLTFENLNKCINLNCSVRIIVIKKSTQSAINAALQRPLIALKSSLVARKFTSISVLSLMGYGLNIAEIILKHQISHIHCHFMHAPLAYSIIASKLAGVSVSSIGHGHDVYVNDSDLKLKLSLCDFSVAVCEDMAIKLRKYSTGKIQLLHCGIDLSVFNNKPSRLSESVKLLFIGRLIEKKGLQFLLPALKKLTKKYSISLDIVGDGPLMNDLKYMCEQLRIDNDVRFLGSKSPVWLSKNTSHYSALVAPFCISENGDRDTGPVVLKEAMASGIPVLTTELMGAKEIVNDAVGFKCEPSSIEGLEKMLAKFCELTPYERHEKGLNAKEAVAKDFNANKQAKKLSNWVQSL</sequence>
<keyword evidence="3" id="KW-0808">Transferase</keyword>
<evidence type="ECO:0000259" key="2">
    <source>
        <dbReference type="Pfam" id="PF13439"/>
    </source>
</evidence>
<gene>
    <name evidence="3" type="ORF">B0W48_15450</name>
</gene>
<dbReference type="EMBL" id="CP019628">
    <property type="protein sequence ID" value="AQQ01042.1"/>
    <property type="molecule type" value="Genomic_DNA"/>
</dbReference>
<feature type="domain" description="Glycosyl transferase family 1" evidence="1">
    <location>
        <begin position="199"/>
        <end position="350"/>
    </location>
</feature>
<proteinExistence type="predicted"/>
<dbReference type="Gene3D" id="3.40.50.2000">
    <property type="entry name" value="Glycogen Phosphorylase B"/>
    <property type="match status" value="2"/>
</dbReference>
<evidence type="ECO:0000259" key="1">
    <source>
        <dbReference type="Pfam" id="PF00534"/>
    </source>
</evidence>
<dbReference type="GO" id="GO:0016757">
    <property type="term" value="F:glycosyltransferase activity"/>
    <property type="evidence" value="ECO:0007669"/>
    <property type="project" value="InterPro"/>
</dbReference>